<organism evidence="2 3">
    <name type="scientific">Gymnopilus dilepis</name>
    <dbReference type="NCBI Taxonomy" id="231916"/>
    <lineage>
        <taxon>Eukaryota</taxon>
        <taxon>Fungi</taxon>
        <taxon>Dikarya</taxon>
        <taxon>Basidiomycota</taxon>
        <taxon>Agaricomycotina</taxon>
        <taxon>Agaricomycetes</taxon>
        <taxon>Agaricomycetidae</taxon>
        <taxon>Agaricales</taxon>
        <taxon>Agaricineae</taxon>
        <taxon>Hymenogastraceae</taxon>
        <taxon>Gymnopilus</taxon>
    </lineage>
</organism>
<evidence type="ECO:0000313" key="2">
    <source>
        <dbReference type="EMBL" id="PPQ97822.1"/>
    </source>
</evidence>
<dbReference type="AlphaFoldDB" id="A0A409Y4B4"/>
<dbReference type="InParanoid" id="A0A409Y4B4"/>
<dbReference type="EMBL" id="NHYE01001186">
    <property type="protein sequence ID" value="PPQ97822.1"/>
    <property type="molecule type" value="Genomic_DNA"/>
</dbReference>
<feature type="transmembrane region" description="Helical" evidence="1">
    <location>
        <begin position="20"/>
        <end position="43"/>
    </location>
</feature>
<keyword evidence="1" id="KW-0812">Transmembrane</keyword>
<name>A0A409Y4B4_9AGAR</name>
<sequence>MDSDDLVPGIDVGTTLSRSFSQTWGCQMIAFILNLIFFGIGVGRRAWDEISGRALSFFLDQQLTDCQVATLGFLSTVQVGFLSHQVYVDFVQLWGERDKLDVIVLRNNYEKMCISDPITLCVTKHNVLYTVPVVILAFTQLGAGIDLPTGATANYTSPQPIVPQPPHKISQRVSSTQAGATAACDVVITSILCWVLHDARSTVRKSAVSPPFFGAFQLNSLDYWLHRSFDGRIPYQRSHEKTVRTESTINRLMLLANRSSLRAQLFDELAATGENPDPHARQLGDRCTLSMIERARASSSTAHQLPSVHISTSHRSHDQLGIVYDSDAQMVLDAELDSINLNGIVVMRPSTQSPGG</sequence>
<keyword evidence="1" id="KW-0472">Membrane</keyword>
<comment type="caution">
    <text evidence="2">The sequence shown here is derived from an EMBL/GenBank/DDBJ whole genome shotgun (WGS) entry which is preliminary data.</text>
</comment>
<dbReference type="Proteomes" id="UP000284706">
    <property type="component" value="Unassembled WGS sequence"/>
</dbReference>
<keyword evidence="1" id="KW-1133">Transmembrane helix</keyword>
<reference evidence="2 3" key="1">
    <citation type="journal article" date="2018" name="Evol. Lett.">
        <title>Horizontal gene cluster transfer increased hallucinogenic mushroom diversity.</title>
        <authorList>
            <person name="Reynolds H.T."/>
            <person name="Vijayakumar V."/>
            <person name="Gluck-Thaler E."/>
            <person name="Korotkin H.B."/>
            <person name="Matheny P.B."/>
            <person name="Slot J.C."/>
        </authorList>
    </citation>
    <scope>NUCLEOTIDE SEQUENCE [LARGE SCALE GENOMIC DNA]</scope>
    <source>
        <strain evidence="2 3">SRW20</strain>
    </source>
</reference>
<evidence type="ECO:0000256" key="1">
    <source>
        <dbReference type="SAM" id="Phobius"/>
    </source>
</evidence>
<proteinExistence type="predicted"/>
<dbReference type="OrthoDB" id="3053610at2759"/>
<evidence type="ECO:0000313" key="3">
    <source>
        <dbReference type="Proteomes" id="UP000284706"/>
    </source>
</evidence>
<gene>
    <name evidence="2" type="ORF">CVT26_012923</name>
</gene>
<keyword evidence="3" id="KW-1185">Reference proteome</keyword>
<accession>A0A409Y4B4</accession>
<protein>
    <submittedName>
        <fullName evidence="2">Uncharacterized protein</fullName>
    </submittedName>
</protein>